<reference evidence="1 2" key="1">
    <citation type="submission" date="2020-09" db="EMBL/GenBank/DDBJ databases">
        <title>Pedobacter sp. SW-16 isolated from soil near Yeocheon.</title>
        <authorList>
            <person name="Im H.S."/>
            <person name="Joung Y."/>
            <person name="Lee S.-S."/>
        </authorList>
    </citation>
    <scope>NUCLEOTIDE SEQUENCE [LARGE SCALE GENOMIC DNA]</scope>
    <source>
        <strain evidence="1 2">SW-16</strain>
    </source>
</reference>
<accession>A0ABX6TEH1</accession>
<dbReference type="PROSITE" id="PS51257">
    <property type="entry name" value="PROKAR_LIPOPROTEIN"/>
    <property type="match status" value="1"/>
</dbReference>
<dbReference type="EMBL" id="CP061171">
    <property type="protein sequence ID" value="QNR83022.1"/>
    <property type="molecule type" value="Genomic_DNA"/>
</dbReference>
<sequence>MKKKILFTLITVILGIIIYSCRKELTKPDDVELSAKLSVTEAKAYFKSISKTHETEGIFSKAKYDLLRPLWHRAQLGTTSEHSFVEVSLQNPGLSFALFAFDQNGDPIKPDVSVAKYVFKRLILYKDNQTSKIVPRILTYVADKSYLEKHSFDATGSKINALKNFSGYIQVHDINNEPISIYKYINGSRIFKLRAADLKNTQGPKTEGWQTSCVPTYTWQCTYIADRPDLGEVCTDYVYSGDSCTTYWVPDPDPNQPGEGGNTGGTGSMSSTKIAQATVFDDGKPKIADIGKYIDCFFDGKVAQSYTMTIYADQPVPETTDWFKLLTPGVSTNNPFGVPTGIVWTAPDGTFFDVGHTFVTFEKNNADGTNVRQTLGFYPSANPLVSKGAMEDNSGHDADVKYTMNVTKEQFEAALQKVESDFNTKDYVLHNLNSTEYNCTDAAISWMNAAGANFGNSASGSFKNTPGGFGQVLRNIPGAYTNPSSGIPSKGPCN</sequence>
<protein>
    <submittedName>
        <fullName evidence="1">Uncharacterized protein</fullName>
    </submittedName>
</protein>
<name>A0ABX6TEH1_9SPHI</name>
<dbReference type="RefSeq" id="WP_190326261.1">
    <property type="nucleotide sequence ID" value="NZ_CP061171.1"/>
</dbReference>
<dbReference type="Proteomes" id="UP000516439">
    <property type="component" value="Chromosome"/>
</dbReference>
<organism evidence="1 2">
    <name type="scientific">Pedobacter riviphilus</name>
    <dbReference type="NCBI Taxonomy" id="2766984"/>
    <lineage>
        <taxon>Bacteria</taxon>
        <taxon>Pseudomonadati</taxon>
        <taxon>Bacteroidota</taxon>
        <taxon>Sphingobacteriia</taxon>
        <taxon>Sphingobacteriales</taxon>
        <taxon>Sphingobacteriaceae</taxon>
        <taxon>Pedobacter</taxon>
    </lineage>
</organism>
<keyword evidence="2" id="KW-1185">Reference proteome</keyword>
<evidence type="ECO:0000313" key="2">
    <source>
        <dbReference type="Proteomes" id="UP000516439"/>
    </source>
</evidence>
<gene>
    <name evidence="1" type="ORF">H9N25_13655</name>
</gene>
<evidence type="ECO:0000313" key="1">
    <source>
        <dbReference type="EMBL" id="QNR83022.1"/>
    </source>
</evidence>
<proteinExistence type="predicted"/>